<proteinExistence type="predicted"/>
<sequence length="323" mass="33911">MLAAYTGTGVKQSVVGAAVTRFLGPLNATSSMRAVTSQSVGVSAQARHTKCRAKGHSQGQGCAAPCPLRRTHRGEEGEERGDHPPPPGRGFVGNYTRHGKETTRQRSFLTPPVCFRPYQGRPRKDSSGRQRVSPGQGHGGGWPAIPGRESTLAAHSLLHGNNPKAAQPCSARPLPAARTTATPSCRRRDSAALCVVPLTAPPPSTNFTDQTHITTSVLLSVRSLRAAHVTVPVSADSTFTLHHTGCWCRADPPPPGCEANTRDSTGQPGHGALRLEHRAASTRGDAKPGGSRTLAKDSCIISSAHPAASSRRATHAATPPPKH</sequence>
<organism evidence="2 3">
    <name type="scientific">Scylla paramamosain</name>
    <name type="common">Mud crab</name>
    <dbReference type="NCBI Taxonomy" id="85552"/>
    <lineage>
        <taxon>Eukaryota</taxon>
        <taxon>Metazoa</taxon>
        <taxon>Ecdysozoa</taxon>
        <taxon>Arthropoda</taxon>
        <taxon>Crustacea</taxon>
        <taxon>Multicrustacea</taxon>
        <taxon>Malacostraca</taxon>
        <taxon>Eumalacostraca</taxon>
        <taxon>Eucarida</taxon>
        <taxon>Decapoda</taxon>
        <taxon>Pleocyemata</taxon>
        <taxon>Brachyura</taxon>
        <taxon>Eubrachyura</taxon>
        <taxon>Portunoidea</taxon>
        <taxon>Portunidae</taxon>
        <taxon>Portuninae</taxon>
        <taxon>Scylla</taxon>
    </lineage>
</organism>
<name>A0AAW0UR32_SCYPA</name>
<keyword evidence="3" id="KW-1185">Reference proteome</keyword>
<accession>A0AAW0UR32</accession>
<reference evidence="2 3" key="1">
    <citation type="submission" date="2023-03" db="EMBL/GenBank/DDBJ databases">
        <title>High-quality genome of Scylla paramamosain provides insights in environmental adaptation.</title>
        <authorList>
            <person name="Zhang L."/>
        </authorList>
    </citation>
    <scope>NUCLEOTIDE SEQUENCE [LARGE SCALE GENOMIC DNA]</scope>
    <source>
        <strain evidence="2">LZ_2023a</strain>
        <tissue evidence="2">Muscle</tissue>
    </source>
</reference>
<dbReference type="Proteomes" id="UP001487740">
    <property type="component" value="Unassembled WGS sequence"/>
</dbReference>
<comment type="caution">
    <text evidence="2">The sequence shown here is derived from an EMBL/GenBank/DDBJ whole genome shotgun (WGS) entry which is preliminary data.</text>
</comment>
<evidence type="ECO:0000313" key="3">
    <source>
        <dbReference type="Proteomes" id="UP001487740"/>
    </source>
</evidence>
<dbReference type="EMBL" id="JARAKH010000009">
    <property type="protein sequence ID" value="KAK8401466.1"/>
    <property type="molecule type" value="Genomic_DNA"/>
</dbReference>
<feature type="compositionally biased region" description="Low complexity" evidence="1">
    <location>
        <begin position="302"/>
        <end position="317"/>
    </location>
</feature>
<dbReference type="AlphaFoldDB" id="A0AAW0UR32"/>
<feature type="region of interest" description="Disordered" evidence="1">
    <location>
        <begin position="276"/>
        <end position="323"/>
    </location>
</feature>
<feature type="region of interest" description="Disordered" evidence="1">
    <location>
        <begin position="55"/>
        <end position="148"/>
    </location>
</feature>
<evidence type="ECO:0000313" key="2">
    <source>
        <dbReference type="EMBL" id="KAK8401466.1"/>
    </source>
</evidence>
<protein>
    <submittedName>
        <fullName evidence="2">Uncharacterized protein</fullName>
    </submittedName>
</protein>
<gene>
    <name evidence="2" type="ORF">O3P69_002902</name>
</gene>
<evidence type="ECO:0000256" key="1">
    <source>
        <dbReference type="SAM" id="MobiDB-lite"/>
    </source>
</evidence>